<evidence type="ECO:0000259" key="5">
    <source>
        <dbReference type="Pfam" id="PF13399"/>
    </source>
</evidence>
<evidence type="ECO:0000313" key="6">
    <source>
        <dbReference type="EMBL" id="MCP2164945.1"/>
    </source>
</evidence>
<dbReference type="PANTHER" id="PTHR33392:SF6">
    <property type="entry name" value="POLYISOPRENYL-TEICHOIC ACID--PEPTIDOGLYCAN TEICHOIC ACID TRANSFERASE TAGU"/>
    <property type="match status" value="1"/>
</dbReference>
<feature type="compositionally biased region" description="Basic and acidic residues" evidence="2">
    <location>
        <begin position="56"/>
        <end position="67"/>
    </location>
</feature>
<evidence type="ECO:0000313" key="7">
    <source>
        <dbReference type="Proteomes" id="UP001206128"/>
    </source>
</evidence>
<evidence type="ECO:0000259" key="4">
    <source>
        <dbReference type="Pfam" id="PF03816"/>
    </source>
</evidence>
<feature type="transmembrane region" description="Helical" evidence="3">
    <location>
        <begin position="146"/>
        <end position="164"/>
    </location>
</feature>
<organism evidence="6 7">
    <name type="scientific">Goodfellowiella coeruleoviolacea</name>
    <dbReference type="NCBI Taxonomy" id="334858"/>
    <lineage>
        <taxon>Bacteria</taxon>
        <taxon>Bacillati</taxon>
        <taxon>Actinomycetota</taxon>
        <taxon>Actinomycetes</taxon>
        <taxon>Pseudonocardiales</taxon>
        <taxon>Pseudonocardiaceae</taxon>
        <taxon>Goodfellowiella</taxon>
    </lineage>
</organism>
<comment type="similarity">
    <text evidence="1">Belongs to the LytR/CpsA/Psr (LCP) family.</text>
</comment>
<keyword evidence="3" id="KW-1133">Transmembrane helix</keyword>
<dbReference type="Proteomes" id="UP001206128">
    <property type="component" value="Unassembled WGS sequence"/>
</dbReference>
<keyword evidence="7" id="KW-1185">Reference proteome</keyword>
<dbReference type="Gene3D" id="3.30.70.2390">
    <property type="match status" value="1"/>
</dbReference>
<feature type="domain" description="LytR/CpsA/Psr regulator C-terminal" evidence="5">
    <location>
        <begin position="502"/>
        <end position="587"/>
    </location>
</feature>
<feature type="compositionally biased region" description="Basic and acidic residues" evidence="2">
    <location>
        <begin position="75"/>
        <end position="93"/>
    </location>
</feature>
<dbReference type="InterPro" id="IPR050922">
    <property type="entry name" value="LytR/CpsA/Psr_CW_biosynth"/>
</dbReference>
<protein>
    <submittedName>
        <fullName evidence="6">Transcriptional attenuator, LytR family</fullName>
    </submittedName>
</protein>
<reference evidence="6" key="1">
    <citation type="submission" date="2022-06" db="EMBL/GenBank/DDBJ databases">
        <title>Genomic Encyclopedia of Archaeal and Bacterial Type Strains, Phase II (KMG-II): from individual species to whole genera.</title>
        <authorList>
            <person name="Goeker M."/>
        </authorList>
    </citation>
    <scope>NUCLEOTIDE SEQUENCE</scope>
    <source>
        <strain evidence="6">DSM 43935</strain>
    </source>
</reference>
<dbReference type="PANTHER" id="PTHR33392">
    <property type="entry name" value="POLYISOPRENYL-TEICHOIC ACID--PEPTIDOGLYCAN TEICHOIC ACID TRANSFERASE TAGU"/>
    <property type="match status" value="1"/>
</dbReference>
<feature type="domain" description="Cell envelope-related transcriptional attenuator" evidence="4">
    <location>
        <begin position="228"/>
        <end position="399"/>
    </location>
</feature>
<keyword evidence="3" id="KW-0812">Transmembrane</keyword>
<dbReference type="InterPro" id="IPR027381">
    <property type="entry name" value="LytR/CpsA/Psr_C"/>
</dbReference>
<name>A0AAE3KFG9_9PSEU</name>
<evidence type="ECO:0000256" key="2">
    <source>
        <dbReference type="SAM" id="MobiDB-lite"/>
    </source>
</evidence>
<feature type="compositionally biased region" description="Low complexity" evidence="2">
    <location>
        <begin position="1"/>
        <end position="21"/>
    </location>
</feature>
<evidence type="ECO:0000256" key="1">
    <source>
        <dbReference type="ARBA" id="ARBA00006068"/>
    </source>
</evidence>
<sequence length="638" mass="67354">MPAGRAGQPPGGRDQVRAPQPGRGPAPRSPREQPRPGADQPRGNRGGLAPSARRRPAPDEQPTERDIPPAPVRSGADRPDPDRPGGDRGDRPQRNRPSANRAEAGGERERPARPGSNRVPPRPADRPPAALSASSGRRRALRAGRTVLAIASVLVLTLTGYAWANLHQFTDLNTTDVISGGEGEKPADGAVDILLVGLDSRLDANGKPLPQEILNELQAGSSEDGGLNTDTMILLHIPVDTTKKTVAISLPRDSYVEIAGDNGKHKLNSAYAFGKNPVKRELTKQGLPEDQVEVKSNEAGAKNLIETIQTLTGIKVDHYAEVNLVGFYQITKAVGGVKVCLRRDVNEPKSGAKFTAGEHVIQGKEALAFVRQRYDLPRTDLDRIVRQQVFMAGLASQVLSAGTLANPARLGSLADAIKQYIVLDKGWDILRFAQQMQGLTGGNIEFRTIPTGNPQLATPEDGEAVEVKPREVQAWVRSLTGAPEPSGAASSTAPANPGNAKITVEVRNATPTEGLAGEVMKSLVAQGFTEGNVDNATNRAKSVVRYGSSADKAGAQTVVEALGGDIAIEPDSNIPAGHVRVFLGTDYTGPGTQGFAQDGGVRLNGLTGLAPQQPASSTADSPDPEDQPITADGVRCVY</sequence>
<proteinExistence type="inferred from homology"/>
<dbReference type="AlphaFoldDB" id="A0AAE3KFG9"/>
<accession>A0AAE3KFG9</accession>
<feature type="region of interest" description="Disordered" evidence="2">
    <location>
        <begin position="604"/>
        <end position="634"/>
    </location>
</feature>
<dbReference type="EMBL" id="JAMTCK010000004">
    <property type="protein sequence ID" value="MCP2164945.1"/>
    <property type="molecule type" value="Genomic_DNA"/>
</dbReference>
<dbReference type="Pfam" id="PF03816">
    <property type="entry name" value="LytR_cpsA_psr"/>
    <property type="match status" value="1"/>
</dbReference>
<dbReference type="InterPro" id="IPR004474">
    <property type="entry name" value="LytR_CpsA_psr"/>
</dbReference>
<dbReference type="Gene3D" id="3.40.630.190">
    <property type="entry name" value="LCP protein"/>
    <property type="match status" value="1"/>
</dbReference>
<keyword evidence="3" id="KW-0472">Membrane</keyword>
<evidence type="ECO:0000256" key="3">
    <source>
        <dbReference type="SAM" id="Phobius"/>
    </source>
</evidence>
<comment type="caution">
    <text evidence="6">The sequence shown here is derived from an EMBL/GenBank/DDBJ whole genome shotgun (WGS) entry which is preliminary data.</text>
</comment>
<feature type="region of interest" description="Disordered" evidence="2">
    <location>
        <begin position="1"/>
        <end position="138"/>
    </location>
</feature>
<dbReference type="Pfam" id="PF13399">
    <property type="entry name" value="LytR_C"/>
    <property type="match status" value="1"/>
</dbReference>
<dbReference type="NCBIfam" id="TIGR00350">
    <property type="entry name" value="lytR_cpsA_psr"/>
    <property type="match status" value="1"/>
</dbReference>
<gene>
    <name evidence="6" type="ORF">LX83_001794</name>
</gene>